<dbReference type="GO" id="GO:0008270">
    <property type="term" value="F:zinc ion binding"/>
    <property type="evidence" value="ECO:0007669"/>
    <property type="project" value="InterPro"/>
</dbReference>
<dbReference type="InterPro" id="IPR012319">
    <property type="entry name" value="FPG_cat"/>
</dbReference>
<keyword evidence="12" id="KW-1185">Reference proteome</keyword>
<evidence type="ECO:0000256" key="4">
    <source>
        <dbReference type="ARBA" id="ARBA00022801"/>
    </source>
</evidence>
<dbReference type="GO" id="GO:0008534">
    <property type="term" value="F:oxidized purine nucleobase lesion DNA N-glycosylase activity"/>
    <property type="evidence" value="ECO:0007669"/>
    <property type="project" value="UniProtKB-EC"/>
</dbReference>
<dbReference type="Gene3D" id="3.20.190.10">
    <property type="entry name" value="MutM-like, N-terminal"/>
    <property type="match status" value="1"/>
</dbReference>
<organism evidence="11 12">
    <name type="scientific">Rhodanobacter fulvus Jip2</name>
    <dbReference type="NCBI Taxonomy" id="1163408"/>
    <lineage>
        <taxon>Bacteria</taxon>
        <taxon>Pseudomonadati</taxon>
        <taxon>Pseudomonadota</taxon>
        <taxon>Gammaproteobacteria</taxon>
        <taxon>Lysobacterales</taxon>
        <taxon>Rhodanobacteraceae</taxon>
        <taxon>Rhodanobacter</taxon>
    </lineage>
</organism>
<dbReference type="GO" id="GO:0003906">
    <property type="term" value="F:DNA-(apurinic or apyrimidinic site) endonuclease activity"/>
    <property type="evidence" value="ECO:0007669"/>
    <property type="project" value="InterPro"/>
</dbReference>
<keyword evidence="9" id="KW-0326">Glycosidase</keyword>
<gene>
    <name evidence="11" type="ORF">UU9_16331</name>
</gene>
<keyword evidence="11" id="KW-0540">Nuclease</keyword>
<evidence type="ECO:0000256" key="8">
    <source>
        <dbReference type="ARBA" id="ARBA00023268"/>
    </source>
</evidence>
<dbReference type="GO" id="GO:0016829">
    <property type="term" value="F:lyase activity"/>
    <property type="evidence" value="ECO:0007669"/>
    <property type="project" value="UniProtKB-KW"/>
</dbReference>
<dbReference type="InterPro" id="IPR035937">
    <property type="entry name" value="FPG_N"/>
</dbReference>
<dbReference type="CDD" id="cd08974">
    <property type="entry name" value="BaFpgNei_N_2"/>
    <property type="match status" value="1"/>
</dbReference>
<keyword evidence="8" id="KW-0511">Multifunctional enzyme</keyword>
<evidence type="ECO:0000259" key="10">
    <source>
        <dbReference type="PROSITE" id="PS51068"/>
    </source>
</evidence>
<dbReference type="SMART" id="SM00898">
    <property type="entry name" value="Fapy_DNA_glyco"/>
    <property type="match status" value="1"/>
</dbReference>
<dbReference type="InterPro" id="IPR010979">
    <property type="entry name" value="Ribosomal_uS13-like_H2TH"/>
</dbReference>
<evidence type="ECO:0000256" key="1">
    <source>
        <dbReference type="ARBA" id="ARBA00001668"/>
    </source>
</evidence>
<dbReference type="SUPFAM" id="SSF81624">
    <property type="entry name" value="N-terminal domain of MutM-like DNA repair proteins"/>
    <property type="match status" value="1"/>
</dbReference>
<dbReference type="AlphaFoldDB" id="I4VJG9"/>
<dbReference type="Pfam" id="PF01149">
    <property type="entry name" value="Fapy_DNA_glyco"/>
    <property type="match status" value="1"/>
</dbReference>
<dbReference type="PANTHER" id="PTHR22993:SF9">
    <property type="entry name" value="FORMAMIDOPYRIMIDINE-DNA GLYCOSYLASE"/>
    <property type="match status" value="1"/>
</dbReference>
<keyword evidence="7" id="KW-0456">Lyase</keyword>
<comment type="catalytic activity">
    <reaction evidence="1">
        <text>Hydrolysis of DNA containing ring-opened 7-methylguanine residues, releasing 2,6-diamino-4-hydroxy-5-(N-methyl)formamidopyrimidine.</text>
        <dbReference type="EC" id="3.2.2.23"/>
    </reaction>
</comment>
<dbReference type="RefSeq" id="WP_007082888.1">
    <property type="nucleotide sequence ID" value="NZ_AJXU01000080.1"/>
</dbReference>
<dbReference type="SMART" id="SM01232">
    <property type="entry name" value="H2TH"/>
    <property type="match status" value="1"/>
</dbReference>
<dbReference type="InterPro" id="IPR015886">
    <property type="entry name" value="H2TH_FPG"/>
</dbReference>
<keyword evidence="3" id="KW-0227">DNA damage</keyword>
<dbReference type="GO" id="GO:0003684">
    <property type="term" value="F:damaged DNA binding"/>
    <property type="evidence" value="ECO:0007669"/>
    <property type="project" value="InterPro"/>
</dbReference>
<dbReference type="PATRIC" id="fig|1163408.3.peg.3308"/>
<dbReference type="Gene3D" id="1.10.8.50">
    <property type="match status" value="1"/>
</dbReference>
<dbReference type="PROSITE" id="PS51068">
    <property type="entry name" value="FPG_CAT"/>
    <property type="match status" value="1"/>
</dbReference>
<evidence type="ECO:0000313" key="12">
    <source>
        <dbReference type="Proteomes" id="UP000004210"/>
    </source>
</evidence>
<proteinExistence type="inferred from homology"/>
<keyword evidence="4" id="KW-0378">Hydrolase</keyword>
<comment type="caution">
    <text evidence="11">The sequence shown here is derived from an EMBL/GenBank/DDBJ whole genome shotgun (WGS) entry which is preliminary data.</text>
</comment>
<keyword evidence="6" id="KW-0234">DNA repair</keyword>
<evidence type="ECO:0000256" key="6">
    <source>
        <dbReference type="ARBA" id="ARBA00023204"/>
    </source>
</evidence>
<keyword evidence="11" id="KW-0255">Endonuclease</keyword>
<dbReference type="Pfam" id="PF06831">
    <property type="entry name" value="H2TH"/>
    <property type="match status" value="1"/>
</dbReference>
<evidence type="ECO:0000256" key="3">
    <source>
        <dbReference type="ARBA" id="ARBA00022763"/>
    </source>
</evidence>
<dbReference type="Proteomes" id="UP000004210">
    <property type="component" value="Unassembled WGS sequence"/>
</dbReference>
<evidence type="ECO:0000313" key="11">
    <source>
        <dbReference type="EMBL" id="EIL87360.1"/>
    </source>
</evidence>
<evidence type="ECO:0000256" key="7">
    <source>
        <dbReference type="ARBA" id="ARBA00023239"/>
    </source>
</evidence>
<dbReference type="SUPFAM" id="SSF46946">
    <property type="entry name" value="S13-like H2TH domain"/>
    <property type="match status" value="1"/>
</dbReference>
<feature type="domain" description="Formamidopyrimidine-DNA glycosylase catalytic" evidence="10">
    <location>
        <begin position="2"/>
        <end position="101"/>
    </location>
</feature>
<dbReference type="STRING" id="1163408.UU9_16331"/>
<dbReference type="PANTHER" id="PTHR22993">
    <property type="entry name" value="FORMAMIDOPYRIMIDINE-DNA GLYCOSYLASE"/>
    <property type="match status" value="1"/>
</dbReference>
<comment type="similarity">
    <text evidence="2">Belongs to the FPG family.</text>
</comment>
<dbReference type="GO" id="GO:0006284">
    <property type="term" value="P:base-excision repair"/>
    <property type="evidence" value="ECO:0007669"/>
    <property type="project" value="InterPro"/>
</dbReference>
<protein>
    <submittedName>
        <fullName evidence="11">Endonuclease</fullName>
    </submittedName>
</protein>
<name>I4VJG9_9GAMM</name>
<accession>I4VJG9</accession>
<evidence type="ECO:0000256" key="2">
    <source>
        <dbReference type="ARBA" id="ARBA00009409"/>
    </source>
</evidence>
<dbReference type="EMBL" id="AJXU01000080">
    <property type="protein sequence ID" value="EIL87360.1"/>
    <property type="molecule type" value="Genomic_DNA"/>
</dbReference>
<keyword evidence="5" id="KW-0238">DNA-binding</keyword>
<evidence type="ECO:0000256" key="5">
    <source>
        <dbReference type="ARBA" id="ARBA00023125"/>
    </source>
</evidence>
<evidence type="ECO:0000256" key="9">
    <source>
        <dbReference type="ARBA" id="ARBA00023295"/>
    </source>
</evidence>
<sequence>MPEGPSIVILREEAAGFVGQRILRAEGNAKIDMTRLPGKRVESLRSFGKQTLIELPDVAIRIHLLMFGSYRINERKEAVPRLSLGFDNGELNFYTCSVRLLDGDLDDLYDWRGDVMSDTWDPALARRKLRAMPDTLVCDALLDQNVFAGVGNIIKNEVLYRIRVHPLSTVGALPPRKLGELVKQAREYSFEFLAWKKAYVLRKHWLVHNRKCCPRHDIPLTRAYLGKTNRRSFFCERCQKRYGEG</sequence>
<reference evidence="11 12" key="1">
    <citation type="journal article" date="2012" name="J. Bacteriol.">
        <title>Genome sequences for six rhodanobacter strains, isolated from soils and the terrestrial subsurface, with variable denitrification capabilities.</title>
        <authorList>
            <person name="Kostka J.E."/>
            <person name="Green S.J."/>
            <person name="Rishishwar L."/>
            <person name="Prakash O."/>
            <person name="Katz L.S."/>
            <person name="Marino-Ramirez L."/>
            <person name="Jordan I.K."/>
            <person name="Munk C."/>
            <person name="Ivanova N."/>
            <person name="Mikhailova N."/>
            <person name="Watson D.B."/>
            <person name="Brown S.D."/>
            <person name="Palumbo A.V."/>
            <person name="Brooks S.C."/>
        </authorList>
    </citation>
    <scope>NUCLEOTIDE SEQUENCE [LARGE SCALE GENOMIC DNA]</scope>
    <source>
        <strain evidence="12">Jip2T</strain>
    </source>
</reference>
<dbReference type="eggNOG" id="COG0266">
    <property type="taxonomic scope" value="Bacteria"/>
</dbReference>
<dbReference type="OrthoDB" id="9800855at2"/>